<comment type="caution">
    <text evidence="1">The sequence shown here is derived from an EMBL/GenBank/DDBJ whole genome shotgun (WGS) entry which is preliminary data.</text>
</comment>
<dbReference type="Proteomes" id="UP000197468">
    <property type="component" value="Unassembled WGS sequence"/>
</dbReference>
<dbReference type="AlphaFoldDB" id="A0A246JFQ0"/>
<protein>
    <submittedName>
        <fullName evidence="1">Uncharacterized protein</fullName>
    </submittedName>
</protein>
<organism evidence="1 2">
    <name type="scientific">Roseateles aquatilis</name>
    <dbReference type="NCBI Taxonomy" id="431061"/>
    <lineage>
        <taxon>Bacteria</taxon>
        <taxon>Pseudomonadati</taxon>
        <taxon>Pseudomonadota</taxon>
        <taxon>Betaproteobacteria</taxon>
        <taxon>Burkholderiales</taxon>
        <taxon>Sphaerotilaceae</taxon>
        <taxon>Roseateles</taxon>
    </lineage>
</organism>
<evidence type="ECO:0000313" key="1">
    <source>
        <dbReference type="EMBL" id="OWQ91432.1"/>
    </source>
</evidence>
<name>A0A246JFQ0_9BURK</name>
<accession>A0A246JFQ0</accession>
<dbReference type="EMBL" id="NIOF01000003">
    <property type="protein sequence ID" value="OWQ91432.1"/>
    <property type="molecule type" value="Genomic_DNA"/>
</dbReference>
<proteinExistence type="predicted"/>
<evidence type="ECO:0000313" key="2">
    <source>
        <dbReference type="Proteomes" id="UP000197468"/>
    </source>
</evidence>
<reference evidence="1 2" key="1">
    <citation type="journal article" date="2008" name="Int. J. Syst. Evol. Microbiol.">
        <title>Description of Roseateles aquatilis sp. nov. and Roseateles terrae sp. nov., in the class Betaproteobacteria, and emended description of the genus Roseateles.</title>
        <authorList>
            <person name="Gomila M."/>
            <person name="Bowien B."/>
            <person name="Falsen E."/>
            <person name="Moore E.R."/>
            <person name="Lalucat J."/>
        </authorList>
    </citation>
    <scope>NUCLEOTIDE SEQUENCE [LARGE SCALE GENOMIC DNA]</scope>
    <source>
        <strain evidence="1 2">CCUG 48205</strain>
    </source>
</reference>
<keyword evidence="2" id="KW-1185">Reference proteome</keyword>
<gene>
    <name evidence="1" type="ORF">CDN99_09775</name>
</gene>
<sequence length="114" mass="13065">MMLFTTARAELVDVQWQPDGSSQREFQVAPGKFAEWCTKLRQGEKVKWEFDSDAPLNFNVHYHEGKEARYPAKHDAATKAEGSLEVAADQHYCWMWSNKTTSTATARSVLRKVQ</sequence>
<dbReference type="OrthoDB" id="9154015at2"/>